<dbReference type="NCBIfam" id="TIGR00136">
    <property type="entry name" value="mnmG_gidA"/>
    <property type="match status" value="1"/>
</dbReference>
<dbReference type="Pfam" id="PF01134">
    <property type="entry name" value="GIDA"/>
    <property type="match status" value="1"/>
</dbReference>
<evidence type="ECO:0000313" key="13">
    <source>
        <dbReference type="EMBL" id="KEJ93268.1"/>
    </source>
</evidence>
<dbReference type="InterPro" id="IPR004416">
    <property type="entry name" value="MnmG"/>
</dbReference>
<evidence type="ECO:0000256" key="5">
    <source>
        <dbReference type="ARBA" id="ARBA00022630"/>
    </source>
</evidence>
<evidence type="ECO:0000259" key="12">
    <source>
        <dbReference type="SMART" id="SM01228"/>
    </source>
</evidence>
<dbReference type="Proteomes" id="UP000027665">
    <property type="component" value="Unassembled WGS sequence"/>
</dbReference>
<gene>
    <name evidence="11" type="primary">mnmG</name>
    <name evidence="11" type="synonym">gidA</name>
    <name evidence="13" type="ORF">EH55_10410</name>
</gene>
<evidence type="ECO:0000256" key="11">
    <source>
        <dbReference type="HAMAP-Rule" id="MF_00129"/>
    </source>
</evidence>
<name>A0A073ISE9_9BACT</name>
<proteinExistence type="inferred from homology"/>
<dbReference type="PRINTS" id="PR00368">
    <property type="entry name" value="FADPNR"/>
</dbReference>
<dbReference type="GO" id="GO:0050660">
    <property type="term" value="F:flavin adenine dinucleotide binding"/>
    <property type="evidence" value="ECO:0007669"/>
    <property type="project" value="UniProtKB-UniRule"/>
</dbReference>
<dbReference type="GeneID" id="90982654"/>
<dbReference type="PROSITE" id="PS01280">
    <property type="entry name" value="GIDA_1"/>
    <property type="match status" value="1"/>
</dbReference>
<dbReference type="Pfam" id="PF21680">
    <property type="entry name" value="GIDA_C_1st"/>
    <property type="match status" value="1"/>
</dbReference>
<keyword evidence="8 11" id="KW-0520">NAD</keyword>
<dbReference type="HAMAP" id="MF_00129">
    <property type="entry name" value="MnmG_GidA"/>
    <property type="match status" value="1"/>
</dbReference>
<dbReference type="Gene3D" id="1.10.150.570">
    <property type="entry name" value="GidA associated domain, C-terminal subdomain"/>
    <property type="match status" value="1"/>
</dbReference>
<feature type="binding site" evidence="11">
    <location>
        <begin position="272"/>
        <end position="286"/>
    </location>
    <ligand>
        <name>NAD(+)</name>
        <dbReference type="ChEBI" id="CHEBI:57540"/>
    </ligand>
</feature>
<keyword evidence="5 11" id="KW-0285">Flavoprotein</keyword>
<keyword evidence="11" id="KW-0963">Cytoplasm</keyword>
<dbReference type="InterPro" id="IPR002218">
    <property type="entry name" value="MnmG-rel"/>
</dbReference>
<evidence type="ECO:0000256" key="3">
    <source>
        <dbReference type="ARBA" id="ARBA00007653"/>
    </source>
</evidence>
<dbReference type="PRINTS" id="PR00411">
    <property type="entry name" value="PNDRDTASEI"/>
</dbReference>
<dbReference type="InterPro" id="IPR026904">
    <property type="entry name" value="MnmG_C"/>
</dbReference>
<dbReference type="PATRIC" id="fig|2754.20.peg.1264"/>
<dbReference type="InterPro" id="IPR040131">
    <property type="entry name" value="MnmG_N"/>
</dbReference>
<keyword evidence="7 11" id="KW-0274">FAD</keyword>
<dbReference type="InterPro" id="IPR020595">
    <property type="entry name" value="MnmG-rel_CS"/>
</dbReference>
<organism evidence="13 14">
    <name type="scientific">Synergistes jonesii</name>
    <dbReference type="NCBI Taxonomy" id="2754"/>
    <lineage>
        <taxon>Bacteria</taxon>
        <taxon>Thermotogati</taxon>
        <taxon>Synergistota</taxon>
        <taxon>Synergistia</taxon>
        <taxon>Synergistales</taxon>
        <taxon>Synergistaceae</taxon>
        <taxon>Synergistes</taxon>
    </lineage>
</organism>
<keyword evidence="6 11" id="KW-0819">tRNA processing</keyword>
<comment type="caution">
    <text evidence="11">Lacks conserved residue(s) required for the propagation of feature annotation.</text>
</comment>
<dbReference type="SMART" id="SM01228">
    <property type="entry name" value="GIDA_assoc_3"/>
    <property type="match status" value="1"/>
</dbReference>
<feature type="binding site" evidence="11">
    <location>
        <begin position="13"/>
        <end position="18"/>
    </location>
    <ligand>
        <name>FAD</name>
        <dbReference type="ChEBI" id="CHEBI:57692"/>
    </ligand>
</feature>
<comment type="caution">
    <text evidence="13">The sequence shown here is derived from an EMBL/GenBank/DDBJ whole genome shotgun (WGS) entry which is preliminary data.</text>
</comment>
<dbReference type="EMBL" id="JMKI01000005">
    <property type="protein sequence ID" value="KEJ93268.1"/>
    <property type="molecule type" value="Genomic_DNA"/>
</dbReference>
<reference evidence="13 14" key="1">
    <citation type="submission" date="2014-04" db="EMBL/GenBank/DDBJ databases">
        <title>Draft Genome Sequence of Synergistes jonesii.</title>
        <authorList>
            <person name="Coil D.A."/>
            <person name="Eisen J.A."/>
            <person name="Holland-Moritz H.E."/>
        </authorList>
    </citation>
    <scope>NUCLEOTIDE SEQUENCE [LARGE SCALE GENOMIC DNA]</scope>
    <source>
        <strain evidence="13 14">78-1</strain>
    </source>
</reference>
<comment type="similarity">
    <text evidence="3 11">Belongs to the MnmG family.</text>
</comment>
<evidence type="ECO:0000256" key="10">
    <source>
        <dbReference type="ARBA" id="ARBA00031800"/>
    </source>
</evidence>
<dbReference type="InterPro" id="IPR036188">
    <property type="entry name" value="FAD/NAD-bd_sf"/>
</dbReference>
<feature type="domain" description="tRNA uridine 5-carboxymethylaminomethyl modification enzyme C-terminal subdomain" evidence="12">
    <location>
        <begin position="542"/>
        <end position="613"/>
    </location>
</feature>
<dbReference type="eggNOG" id="COG0445">
    <property type="taxonomic scope" value="Bacteria"/>
</dbReference>
<sequence length="626" mass="69668">MYIGEKYDVIVIGGGHAGCEAALSAARMGAKTLMICLYLDSIAMMPCNPSIGGPAKGHIVREIDALGGECAAAADASTRHLRWLNTSKGAAVRTLRAQCSPRRYSDHYRMALLTQRNLELHQAQASELLIEDGRAAGVKIKTGQSFYAECVIIATGTYLDSRIYIGTTAHKSGPLGMVAATDFAKSLRGCGLDMGRLRTDTTPRLHYDTIDWEALDCQRSIDEPQAFSHFGEKKVYDEMICGLTRTNARTHEIIRKYFGKSPLYTGKLGTIGPRYCPSIDDKIIKFPEKETHPIFLEPITPEGKEVYVQNFSTSMCLEAQFESVRTIKGCERAHILRPGYAIEYDFVMPTQLKPWLEAKAVKNLFLAGQVNGTSGYEEAAGQGLIAGINAALRARGGEPFVLRRDQAYIGVLIDDLVTKGTNEPYRMLTSRCEYRLTLRHDNAAERLCQAGHDVGLLPDEKYEKYLAAKEAEERERIRISEYKIPPSEEVNEKLSEIPSSPLCEGMSAADLLRRPEVDWKFVYDMTNSAAEEEIFEKISNELKYEGYVSRQQRQVEKFRRMELLKIPPYIKYGELTGLSDEGRGKLAKISPATLGQASRIPGVPPTDIQLLWVAIERGRRGADAAK</sequence>
<dbReference type="SUPFAM" id="SSF51905">
    <property type="entry name" value="FAD/NAD(P)-binding domain"/>
    <property type="match status" value="1"/>
</dbReference>
<evidence type="ECO:0000256" key="4">
    <source>
        <dbReference type="ARBA" id="ARBA00020461"/>
    </source>
</evidence>
<dbReference type="AlphaFoldDB" id="A0A073ISE9"/>
<dbReference type="STRING" id="2754.EH55_10410"/>
<dbReference type="PROSITE" id="PS01281">
    <property type="entry name" value="GIDA_2"/>
    <property type="match status" value="1"/>
</dbReference>
<evidence type="ECO:0000256" key="6">
    <source>
        <dbReference type="ARBA" id="ARBA00022694"/>
    </source>
</evidence>
<comment type="cofactor">
    <cofactor evidence="1 11">
        <name>FAD</name>
        <dbReference type="ChEBI" id="CHEBI:57692"/>
    </cofactor>
</comment>
<protein>
    <recommendedName>
        <fullName evidence="4 11">tRNA uridine 5-carboxymethylaminomethyl modification enzyme MnmG</fullName>
    </recommendedName>
    <alternativeName>
        <fullName evidence="10 11">Glucose-inhibited division protein A</fullName>
    </alternativeName>
</protein>
<evidence type="ECO:0000256" key="8">
    <source>
        <dbReference type="ARBA" id="ARBA00023027"/>
    </source>
</evidence>
<dbReference type="Pfam" id="PF13932">
    <property type="entry name" value="SAM_GIDA_C"/>
    <property type="match status" value="1"/>
</dbReference>
<comment type="subcellular location">
    <subcellularLocation>
        <location evidence="11">Cytoplasm</location>
    </subcellularLocation>
</comment>
<dbReference type="FunFam" id="1.10.150.570:FF:000001">
    <property type="entry name" value="tRNA uridine 5-carboxymethylaminomethyl modification enzyme MnmG"/>
    <property type="match status" value="1"/>
</dbReference>
<keyword evidence="14" id="KW-1185">Reference proteome</keyword>
<dbReference type="Gene3D" id="1.10.10.1800">
    <property type="entry name" value="tRNA uridine 5-carboxymethylaminomethyl modification enzyme MnmG/GidA"/>
    <property type="match status" value="1"/>
</dbReference>
<dbReference type="InterPro" id="IPR049312">
    <property type="entry name" value="GIDA_C_N"/>
</dbReference>
<dbReference type="GO" id="GO:0030488">
    <property type="term" value="P:tRNA methylation"/>
    <property type="evidence" value="ECO:0007669"/>
    <property type="project" value="TreeGrafter"/>
</dbReference>
<dbReference type="PANTHER" id="PTHR11806:SF0">
    <property type="entry name" value="PROTEIN MTO1 HOMOLOG, MITOCHONDRIAL"/>
    <property type="match status" value="1"/>
</dbReference>
<comment type="subunit">
    <text evidence="9 11">Homodimer. Heterotetramer of two MnmE and two MnmG subunits.</text>
</comment>
<dbReference type="InterPro" id="IPR044920">
    <property type="entry name" value="MnmG_C_subdom_sf"/>
</dbReference>
<evidence type="ECO:0000256" key="1">
    <source>
        <dbReference type="ARBA" id="ARBA00001974"/>
    </source>
</evidence>
<evidence type="ECO:0000313" key="14">
    <source>
        <dbReference type="Proteomes" id="UP000027665"/>
    </source>
</evidence>
<evidence type="ECO:0000256" key="9">
    <source>
        <dbReference type="ARBA" id="ARBA00025948"/>
    </source>
</evidence>
<comment type="function">
    <text evidence="2 11">NAD-binding protein involved in the addition of a carboxymethylaminomethyl (cmnm) group at the wobble position (U34) of certain tRNAs, forming tRNA-cmnm(5)s(2)U34.</text>
</comment>
<evidence type="ECO:0000256" key="7">
    <source>
        <dbReference type="ARBA" id="ARBA00022827"/>
    </source>
</evidence>
<dbReference type="FunFam" id="3.50.50.60:FF:000002">
    <property type="entry name" value="tRNA uridine 5-carboxymethylaminomethyl modification enzyme MnmG"/>
    <property type="match status" value="1"/>
</dbReference>
<dbReference type="InterPro" id="IPR047001">
    <property type="entry name" value="MnmG_C_subdom"/>
</dbReference>
<dbReference type="RefSeq" id="WP_037974324.1">
    <property type="nucleotide sequence ID" value="NZ_JMKI01000005.1"/>
</dbReference>
<dbReference type="PANTHER" id="PTHR11806">
    <property type="entry name" value="GLUCOSE INHIBITED DIVISION PROTEIN A"/>
    <property type="match status" value="1"/>
</dbReference>
<dbReference type="Gene3D" id="3.50.50.60">
    <property type="entry name" value="FAD/NAD(P)-binding domain"/>
    <property type="match status" value="2"/>
</dbReference>
<accession>A0A073ISE9</accession>
<dbReference type="GO" id="GO:0002098">
    <property type="term" value="P:tRNA wobble uridine modification"/>
    <property type="evidence" value="ECO:0007669"/>
    <property type="project" value="InterPro"/>
</dbReference>
<dbReference type="GO" id="GO:0005829">
    <property type="term" value="C:cytosol"/>
    <property type="evidence" value="ECO:0007669"/>
    <property type="project" value="TreeGrafter"/>
</dbReference>
<dbReference type="OrthoDB" id="9815560at2"/>
<evidence type="ECO:0000256" key="2">
    <source>
        <dbReference type="ARBA" id="ARBA00003717"/>
    </source>
</evidence>